<reference evidence="2" key="1">
    <citation type="submission" date="2021-01" db="EMBL/GenBank/DDBJ databases">
        <title>Whole genome shotgun sequence of Virgisporangium aurantiacum NBRC 16421.</title>
        <authorList>
            <person name="Komaki H."/>
            <person name="Tamura T."/>
        </authorList>
    </citation>
    <scope>NUCLEOTIDE SEQUENCE</scope>
    <source>
        <strain evidence="2">NBRC 16421</strain>
    </source>
</reference>
<name>A0A8J3ZDR1_9ACTN</name>
<dbReference type="GO" id="GO:0071949">
    <property type="term" value="F:FAD binding"/>
    <property type="evidence" value="ECO:0007669"/>
    <property type="project" value="InterPro"/>
</dbReference>
<dbReference type="SUPFAM" id="SSF51905">
    <property type="entry name" value="FAD/NAD(P)-binding domain"/>
    <property type="match status" value="1"/>
</dbReference>
<dbReference type="InterPro" id="IPR036188">
    <property type="entry name" value="FAD/NAD-bd_sf"/>
</dbReference>
<dbReference type="Pfam" id="PF01494">
    <property type="entry name" value="FAD_binding_3"/>
    <property type="match status" value="1"/>
</dbReference>
<evidence type="ECO:0000313" key="3">
    <source>
        <dbReference type="Proteomes" id="UP000612585"/>
    </source>
</evidence>
<accession>A0A8J3ZDR1</accession>
<dbReference type="AlphaFoldDB" id="A0A8J3ZDR1"/>
<evidence type="ECO:0000313" key="2">
    <source>
        <dbReference type="EMBL" id="GIJ62314.1"/>
    </source>
</evidence>
<organism evidence="2 3">
    <name type="scientific">Virgisporangium aurantiacum</name>
    <dbReference type="NCBI Taxonomy" id="175570"/>
    <lineage>
        <taxon>Bacteria</taxon>
        <taxon>Bacillati</taxon>
        <taxon>Actinomycetota</taxon>
        <taxon>Actinomycetes</taxon>
        <taxon>Micromonosporales</taxon>
        <taxon>Micromonosporaceae</taxon>
        <taxon>Virgisporangium</taxon>
    </lineage>
</organism>
<dbReference type="InterPro" id="IPR050407">
    <property type="entry name" value="Geranylgeranyl_reductase"/>
</dbReference>
<dbReference type="PANTHER" id="PTHR42685:SF22">
    <property type="entry name" value="CONDITIONED MEDIUM FACTOR RECEPTOR 1"/>
    <property type="match status" value="1"/>
</dbReference>
<dbReference type="InterPro" id="IPR002938">
    <property type="entry name" value="FAD-bd"/>
</dbReference>
<dbReference type="Proteomes" id="UP000612585">
    <property type="component" value="Unassembled WGS sequence"/>
</dbReference>
<dbReference type="Gene3D" id="3.50.50.60">
    <property type="entry name" value="FAD/NAD(P)-binding domain"/>
    <property type="match status" value="1"/>
</dbReference>
<dbReference type="PANTHER" id="PTHR42685">
    <property type="entry name" value="GERANYLGERANYL DIPHOSPHATE REDUCTASE"/>
    <property type="match status" value="1"/>
</dbReference>
<dbReference type="PRINTS" id="PR00420">
    <property type="entry name" value="RNGMNOXGNASE"/>
</dbReference>
<sequence>METYDVVIVGARLAGAATAHLLGRFGLRVLLVERGRYGADTMSTHALLRAGVLQLTRWGLLGRVVAAGTPAVRSTTFRYAGADVRVAVKSSYGVDALYAPRRTVLDPILVDAAVAAGVEVRFGTTVTGVERDRHGAVTGVVGRTGDGRAFTARSRVVVGADGARSTVAECVGAAAESMGRSVAALTYGYWMGLATEGFEWNFRSGAASGAIPTNDGMTCVYASSTPRRIGRGGMDTLNHLVAESSPGLAERLAAASPPRALRTFTGRPGHIRRSWGMGWALVGDAAYFKDPLTSHGMTDALRDAELLARAVTAVVIDGADERDALARYQQTRDALSATFFAITDVIAGHGWTDEEIPDLLRQANAATGAEVEALAALPPVMSAVNS</sequence>
<comment type="caution">
    <text evidence="2">The sequence shown here is derived from an EMBL/GenBank/DDBJ whole genome shotgun (WGS) entry which is preliminary data.</text>
</comment>
<protein>
    <submittedName>
        <fullName evidence="2">FAD-dependent oxidoreductase</fullName>
    </submittedName>
</protein>
<gene>
    <name evidence="2" type="ORF">Vau01_098300</name>
</gene>
<dbReference type="EMBL" id="BOPG01000077">
    <property type="protein sequence ID" value="GIJ62314.1"/>
    <property type="molecule type" value="Genomic_DNA"/>
</dbReference>
<dbReference type="RefSeq" id="WP_204007881.1">
    <property type="nucleotide sequence ID" value="NZ_BOPG01000077.1"/>
</dbReference>
<keyword evidence="3" id="KW-1185">Reference proteome</keyword>
<feature type="domain" description="FAD-binding" evidence="1">
    <location>
        <begin position="4"/>
        <end position="336"/>
    </location>
</feature>
<evidence type="ECO:0000259" key="1">
    <source>
        <dbReference type="Pfam" id="PF01494"/>
    </source>
</evidence>
<proteinExistence type="predicted"/>